<dbReference type="Pfam" id="PF16198">
    <property type="entry name" value="TruB_C_2"/>
    <property type="match status" value="1"/>
</dbReference>
<evidence type="ECO:0000259" key="7">
    <source>
        <dbReference type="Pfam" id="PF16198"/>
    </source>
</evidence>
<evidence type="ECO:0000256" key="1">
    <source>
        <dbReference type="ARBA" id="ARBA00000385"/>
    </source>
</evidence>
<comment type="function">
    <text evidence="5">Responsible for synthesis of pseudouridine from uracil-55 in the psi GC loop of transfer RNAs.</text>
</comment>
<dbReference type="AlphaFoldDB" id="A0A4V2F5H4"/>
<dbReference type="InterPro" id="IPR032819">
    <property type="entry name" value="TruB_C"/>
</dbReference>
<keyword evidence="4 5" id="KW-0413">Isomerase</keyword>
<dbReference type="HAMAP" id="MF_01080">
    <property type="entry name" value="TruB_bact"/>
    <property type="match status" value="1"/>
</dbReference>
<dbReference type="InterPro" id="IPR014780">
    <property type="entry name" value="tRNA_psdUridine_synth_TruB"/>
</dbReference>
<evidence type="ECO:0000313" key="9">
    <source>
        <dbReference type="Proteomes" id="UP000292927"/>
    </source>
</evidence>
<dbReference type="InterPro" id="IPR002501">
    <property type="entry name" value="PsdUridine_synth_N"/>
</dbReference>
<dbReference type="GO" id="GO:0160148">
    <property type="term" value="F:tRNA pseudouridine(55) synthase activity"/>
    <property type="evidence" value="ECO:0007669"/>
    <property type="project" value="UniProtKB-EC"/>
</dbReference>
<dbReference type="GO" id="GO:1990481">
    <property type="term" value="P:mRNA pseudouridine synthesis"/>
    <property type="evidence" value="ECO:0007669"/>
    <property type="project" value="TreeGrafter"/>
</dbReference>
<dbReference type="EMBL" id="SGXF01000007">
    <property type="protein sequence ID" value="RZS92829.1"/>
    <property type="molecule type" value="Genomic_DNA"/>
</dbReference>
<comment type="similarity">
    <text evidence="2 5">Belongs to the pseudouridine synthase TruB family. Type 1 subfamily.</text>
</comment>
<dbReference type="Proteomes" id="UP000292927">
    <property type="component" value="Unassembled WGS sequence"/>
</dbReference>
<evidence type="ECO:0000256" key="5">
    <source>
        <dbReference type="HAMAP-Rule" id="MF_01080"/>
    </source>
</evidence>
<dbReference type="PANTHER" id="PTHR13767:SF2">
    <property type="entry name" value="PSEUDOURIDYLATE SYNTHASE TRUB1"/>
    <property type="match status" value="1"/>
</dbReference>
<evidence type="ECO:0000256" key="2">
    <source>
        <dbReference type="ARBA" id="ARBA00005642"/>
    </source>
</evidence>
<evidence type="ECO:0000256" key="4">
    <source>
        <dbReference type="ARBA" id="ARBA00023235"/>
    </source>
</evidence>
<dbReference type="GO" id="GO:0031119">
    <property type="term" value="P:tRNA pseudouridine synthesis"/>
    <property type="evidence" value="ECO:0007669"/>
    <property type="project" value="UniProtKB-UniRule"/>
</dbReference>
<keyword evidence="9" id="KW-1185">Reference proteome</keyword>
<dbReference type="PANTHER" id="PTHR13767">
    <property type="entry name" value="TRNA-PSEUDOURIDINE SYNTHASE"/>
    <property type="match status" value="1"/>
</dbReference>
<name>A0A4V2F5H4_9FIRM</name>
<feature type="active site" description="Nucleophile" evidence="5">
    <location>
        <position position="38"/>
    </location>
</feature>
<evidence type="ECO:0000313" key="8">
    <source>
        <dbReference type="EMBL" id="RZS92829.1"/>
    </source>
</evidence>
<keyword evidence="3 5" id="KW-0819">tRNA processing</keyword>
<protein>
    <recommendedName>
        <fullName evidence="5">tRNA pseudouridine synthase B</fullName>
        <ecNumber evidence="5">5.4.99.25</ecNumber>
    </recommendedName>
    <alternativeName>
        <fullName evidence="5">tRNA pseudouridine(55) synthase</fullName>
        <shortName evidence="5">Psi55 synthase</shortName>
    </alternativeName>
    <alternativeName>
        <fullName evidence="5">tRNA pseudouridylate synthase</fullName>
    </alternativeName>
    <alternativeName>
        <fullName evidence="5">tRNA-uridine isomerase</fullName>
    </alternativeName>
</protein>
<dbReference type="Gene3D" id="3.30.2350.10">
    <property type="entry name" value="Pseudouridine synthase"/>
    <property type="match status" value="1"/>
</dbReference>
<dbReference type="NCBIfam" id="TIGR00431">
    <property type="entry name" value="TruB"/>
    <property type="match status" value="1"/>
</dbReference>
<sequence length="297" mass="32801">MDGILNIYKEAGYTSHDVVAKLRGILKQRRIGHTGTLDPDAEGVLPVCLGSATKLCDMLTDRDKVYRAVLLLGVTTDTLDTSGRVLHECPVKASADEVRAAILRFVGGYDQVPPMYSALKVNGKKLYELARQGKEVERAPRRVEIYDICIEEISCPRVVMTVHCGKGTYIRALCQDIGNSLGCGGCMEKLERLAACGFTADSALRLSEVERLQSEGKLESRLISSDDILKDLPALQTNQAADRLVHNGNRLEDRNFLQCRNLLGQARVYDSAGTFMGIYGRELEEDSWKPVKMFLGS</sequence>
<reference evidence="8 9" key="1">
    <citation type="submission" date="2019-02" db="EMBL/GenBank/DDBJ databases">
        <title>Genomic Encyclopedia of Type Strains, Phase IV (KMG-IV): sequencing the most valuable type-strain genomes for metagenomic binning, comparative biology and taxonomic classification.</title>
        <authorList>
            <person name="Goeker M."/>
        </authorList>
    </citation>
    <scope>NUCLEOTIDE SEQUENCE [LARGE SCALE GENOMIC DNA]</scope>
    <source>
        <strain evidence="8 9">DSM 29486</strain>
    </source>
</reference>
<feature type="domain" description="tRNA pseudouridylate synthase B C-terminal" evidence="7">
    <location>
        <begin position="171"/>
        <end position="215"/>
    </location>
</feature>
<dbReference type="RefSeq" id="WP_130436175.1">
    <property type="nucleotide sequence ID" value="NZ_SGXF01000007.1"/>
</dbReference>
<dbReference type="GO" id="GO:0003723">
    <property type="term" value="F:RNA binding"/>
    <property type="evidence" value="ECO:0007669"/>
    <property type="project" value="InterPro"/>
</dbReference>
<comment type="caution">
    <text evidence="8">The sequence shown here is derived from an EMBL/GenBank/DDBJ whole genome shotgun (WGS) entry which is preliminary data.</text>
</comment>
<dbReference type="Pfam" id="PF01509">
    <property type="entry name" value="TruB_N"/>
    <property type="match status" value="1"/>
</dbReference>
<feature type="domain" description="Pseudouridine synthase II N-terminal" evidence="6">
    <location>
        <begin position="23"/>
        <end position="170"/>
    </location>
</feature>
<dbReference type="EC" id="5.4.99.25" evidence="5"/>
<evidence type="ECO:0000259" key="6">
    <source>
        <dbReference type="Pfam" id="PF01509"/>
    </source>
</evidence>
<comment type="catalytic activity">
    <reaction evidence="1 5">
        <text>uridine(55) in tRNA = pseudouridine(55) in tRNA</text>
        <dbReference type="Rhea" id="RHEA:42532"/>
        <dbReference type="Rhea" id="RHEA-COMP:10101"/>
        <dbReference type="Rhea" id="RHEA-COMP:10102"/>
        <dbReference type="ChEBI" id="CHEBI:65314"/>
        <dbReference type="ChEBI" id="CHEBI:65315"/>
        <dbReference type="EC" id="5.4.99.25"/>
    </reaction>
</comment>
<gene>
    <name evidence="5" type="primary">truB</name>
    <name evidence="8" type="ORF">EV209_2902</name>
</gene>
<dbReference type="OrthoDB" id="9802309at2"/>
<evidence type="ECO:0000256" key="3">
    <source>
        <dbReference type="ARBA" id="ARBA00022694"/>
    </source>
</evidence>
<organism evidence="8 9">
    <name type="scientific">Cuneatibacter caecimuris</name>
    <dbReference type="NCBI Taxonomy" id="1796618"/>
    <lineage>
        <taxon>Bacteria</taxon>
        <taxon>Bacillati</taxon>
        <taxon>Bacillota</taxon>
        <taxon>Clostridia</taxon>
        <taxon>Lachnospirales</taxon>
        <taxon>Lachnospiraceae</taxon>
        <taxon>Cuneatibacter</taxon>
    </lineage>
</organism>
<accession>A0A4V2F5H4</accession>
<proteinExistence type="inferred from homology"/>
<dbReference type="CDD" id="cd02573">
    <property type="entry name" value="PseudoU_synth_EcTruB"/>
    <property type="match status" value="1"/>
</dbReference>
<dbReference type="InterPro" id="IPR020103">
    <property type="entry name" value="PsdUridine_synth_cat_dom_sf"/>
</dbReference>
<dbReference type="SUPFAM" id="SSF55120">
    <property type="entry name" value="Pseudouridine synthase"/>
    <property type="match status" value="1"/>
</dbReference>